<dbReference type="GO" id="GO:0035621">
    <property type="term" value="P:ER to Golgi ceramide transport"/>
    <property type="evidence" value="ECO:0007669"/>
    <property type="project" value="EnsemblFungi"/>
</dbReference>
<evidence type="ECO:0000313" key="16">
    <source>
        <dbReference type="EMBL" id="CCF59812.1"/>
    </source>
</evidence>
<evidence type="ECO:0000256" key="6">
    <source>
        <dbReference type="ARBA" id="ARBA00022824"/>
    </source>
</evidence>
<feature type="region of interest" description="Disordered" evidence="12">
    <location>
        <begin position="82"/>
        <end position="122"/>
    </location>
</feature>
<dbReference type="InterPro" id="IPR000008">
    <property type="entry name" value="C2_dom"/>
</dbReference>
<dbReference type="STRING" id="1071382.H2AZL2"/>
<evidence type="ECO:0000256" key="10">
    <source>
        <dbReference type="ARBA" id="ARBA00023136"/>
    </source>
</evidence>
<feature type="region of interest" description="Disordered" evidence="12">
    <location>
        <begin position="1274"/>
        <end position="1322"/>
    </location>
</feature>
<evidence type="ECO:0000256" key="5">
    <source>
        <dbReference type="ARBA" id="ARBA00022737"/>
    </source>
</evidence>
<feature type="transmembrane region" description="Helical" evidence="13">
    <location>
        <begin position="189"/>
        <end position="207"/>
    </location>
</feature>
<feature type="domain" description="C2" evidence="14">
    <location>
        <begin position="742"/>
        <end position="860"/>
    </location>
</feature>
<dbReference type="GeneID" id="13883449"/>
<name>H2AZL2_KAZAF</name>
<dbReference type="Proteomes" id="UP000005220">
    <property type="component" value="Chromosome 9"/>
</dbReference>
<accession>H2AZL2</accession>
<dbReference type="GO" id="GO:0120010">
    <property type="term" value="P:intermembrane phospholipid transfer"/>
    <property type="evidence" value="ECO:0007669"/>
    <property type="project" value="EnsemblFungi"/>
</dbReference>
<evidence type="ECO:0000256" key="9">
    <source>
        <dbReference type="ARBA" id="ARBA00023121"/>
    </source>
</evidence>
<feature type="domain" description="SMP-LTD" evidence="15">
    <location>
        <begin position="254"/>
        <end position="461"/>
    </location>
</feature>
<dbReference type="GO" id="GO:0032541">
    <property type="term" value="C:cortical endoplasmic reticulum"/>
    <property type="evidence" value="ECO:0007669"/>
    <property type="project" value="EnsemblFungi"/>
</dbReference>
<dbReference type="Pfam" id="PF24920">
    <property type="entry name" value="C2_TCB1"/>
    <property type="match status" value="1"/>
</dbReference>
<dbReference type="CDD" id="cd04052">
    <property type="entry name" value="C2B_Tricalbin-like"/>
    <property type="match status" value="1"/>
</dbReference>
<dbReference type="EMBL" id="HE650829">
    <property type="protein sequence ID" value="CCF59812.1"/>
    <property type="molecule type" value="Genomic_DNA"/>
</dbReference>
<keyword evidence="3" id="KW-0597">Phosphoprotein</keyword>
<dbReference type="InterPro" id="IPR037762">
    <property type="entry name" value="C2C_Tricalbin"/>
</dbReference>
<reference evidence="16 17" key="1">
    <citation type="journal article" date="2011" name="Proc. Natl. Acad. Sci. U.S.A.">
        <title>Evolutionary erosion of yeast sex chromosomes by mating-type switching accidents.</title>
        <authorList>
            <person name="Gordon J.L."/>
            <person name="Armisen D."/>
            <person name="Proux-Wera E."/>
            <person name="Oheigeartaigh S.S."/>
            <person name="Byrne K.P."/>
            <person name="Wolfe K.H."/>
        </authorList>
    </citation>
    <scope>NUCLEOTIDE SEQUENCE [LARGE SCALE GENOMIC DNA]</scope>
    <source>
        <strain evidence="17">ATCC 22294 / BCRC 22015 / CBS 2517 / CECT 1963 / NBRC 1671 / NRRL Y-8276</strain>
    </source>
</reference>
<evidence type="ECO:0000259" key="15">
    <source>
        <dbReference type="PROSITE" id="PS51847"/>
    </source>
</evidence>
<dbReference type="InterPro" id="IPR052455">
    <property type="entry name" value="Tricalbin_domain"/>
</dbReference>
<evidence type="ECO:0000256" key="12">
    <source>
        <dbReference type="SAM" id="MobiDB-lite"/>
    </source>
</evidence>
<feature type="compositionally biased region" description="Basic and acidic residues" evidence="12">
    <location>
        <begin position="43"/>
        <end position="58"/>
    </location>
</feature>
<evidence type="ECO:0000256" key="8">
    <source>
        <dbReference type="ARBA" id="ARBA00023055"/>
    </source>
</evidence>
<proteinExistence type="predicted"/>
<evidence type="ECO:0008006" key="18">
    <source>
        <dbReference type="Google" id="ProtNLM"/>
    </source>
</evidence>
<dbReference type="CDD" id="cd04040">
    <property type="entry name" value="C2D_Tricalbin-like"/>
    <property type="match status" value="1"/>
</dbReference>
<dbReference type="PRINTS" id="PR00360">
    <property type="entry name" value="C2DOMAIN"/>
</dbReference>
<dbReference type="Gene3D" id="2.60.40.150">
    <property type="entry name" value="C2 domain"/>
    <property type="match status" value="4"/>
</dbReference>
<keyword evidence="4 13" id="KW-0812">Transmembrane</keyword>
<evidence type="ECO:0000256" key="11">
    <source>
        <dbReference type="SAM" id="Coils"/>
    </source>
</evidence>
<evidence type="ECO:0000259" key="14">
    <source>
        <dbReference type="PROSITE" id="PS50004"/>
    </source>
</evidence>
<dbReference type="KEGG" id="kaf:KAFR_0I00310"/>
<dbReference type="PROSITE" id="PS51847">
    <property type="entry name" value="SMP"/>
    <property type="match status" value="1"/>
</dbReference>
<gene>
    <name evidence="16" type="primary">KAFR0I00310</name>
    <name evidence="16" type="ORF">KAFR_0I00310</name>
</gene>
<dbReference type="GO" id="GO:0061817">
    <property type="term" value="P:endoplasmic reticulum-plasma membrane tethering"/>
    <property type="evidence" value="ECO:0007669"/>
    <property type="project" value="InterPro"/>
</dbReference>
<feature type="compositionally biased region" description="Basic and acidic residues" evidence="12">
    <location>
        <begin position="101"/>
        <end position="118"/>
    </location>
</feature>
<evidence type="ECO:0000256" key="13">
    <source>
        <dbReference type="SAM" id="Phobius"/>
    </source>
</evidence>
<dbReference type="FunCoup" id="H2AZL2">
    <property type="interactions" value="130"/>
</dbReference>
<dbReference type="SUPFAM" id="SSF49562">
    <property type="entry name" value="C2 domain (Calcium/lipid-binding domain, CaLB)"/>
    <property type="match status" value="4"/>
</dbReference>
<dbReference type="SMART" id="SM00239">
    <property type="entry name" value="C2"/>
    <property type="match status" value="4"/>
</dbReference>
<feature type="domain" description="C2" evidence="14">
    <location>
        <begin position="459"/>
        <end position="578"/>
    </location>
</feature>
<dbReference type="GO" id="GO:0005789">
    <property type="term" value="C:endoplasmic reticulum membrane"/>
    <property type="evidence" value="ECO:0007669"/>
    <property type="project" value="UniProtKB-SubCell"/>
</dbReference>
<dbReference type="InterPro" id="IPR037761">
    <property type="entry name" value="C2A_Tricalbin"/>
</dbReference>
<dbReference type="GO" id="GO:0055091">
    <property type="term" value="P:phospholipid homeostasis"/>
    <property type="evidence" value="ECO:0007669"/>
    <property type="project" value="EnsemblFungi"/>
</dbReference>
<dbReference type="OrthoDB" id="1029639at2759"/>
<dbReference type="InterPro" id="IPR031468">
    <property type="entry name" value="SMP_LBD"/>
</dbReference>
<sequence length="1505" mass="166695">MFQAKSRTNDQSSLKADSNVQGKSKESGNLHQKMKNAYTTGSEQHRPDENRGKDDRLANRTALKGVHYANVPPKGVIVAKSNESRLPAPNKEGTLGSVPLEKVHPEELKQSKSRDSNKYDTSIPGPGLLDPLSKADQEKLDHAINSDSIDTLFPWRNVGKFHASGKGTPQGVDSKVIKAYIMETFYNDWYYNIAIVLGTCFFSWLFAYMGFSWWSLGFIFLATSSVYSTEYRRFNRNIRDDLKRITVEETLSGRLETTQWLNSFLSKFWVIYMPVLSQQVKDIANPILAGVAPGYGIDALSLDEFTLGTKAPSIRGIKSYTKTGKDTVEMDWSFAFTPNDVSDMTPTEAAQKINPKVALGVTLGKSFVSKKLPVLVEDMNVAGIMRITLKFGKIFPNIKIVQIQLLEPPLLEFALKPIGGDTLGLDVMSFLPGLKSFVKTMVDSVAGPMLYAPNHFDVDVEEIMAAQSNDAIGVLVVTVTSAKGLKDSNFITNTVDPYVVLKPEKPLPGDENEIRTAIKSNIKDPTWNETKYILLPTLDQKLQMSCYDFNDVRKDTLIGTHEFDLRALYQNPAIENSSSELVVGSKSKGLLNYSLHWFSVIEKPSSTEEMEQEEEEEEEAVSATAGIAKLTIQKVKYLDVSSSLTGNLSPCGELYIDGKLVKTLRTLRRINEPSWGETIETLIKSKSNSKLTLKIFDDRINGKYLLTEYSSNIEDLMGAADLGQEYVKGSSGGEIYFTAQWKPVELTGAFAAKGSANDPLGCIKLHVKDALVKSSLSGFGDIDPYFEVSLNRHVRYKSRHFSENKNPIFDELVYIPITSENQLFSVALYDYQSVGSDRFIGQYQVPVSQLIEKDQKSGQYRCKEEFDNTMRRMNLRDEGNRGTSDTMNLAVSFIPTIKVYSAEELSAVEAQEKDLQEKRDQFEKKQADLRQKMHDNPSDWEVAEVNDPFEEEEKELHSKTKMSLDELVSYNSGILTLQVLNGHLSRTSTYLHILVDNIPYPEFTSSKYKGGKLAGESSGIFIRDLKHSMLLFRVSKERFPKEENDVISEHFISTLGLLQKGYDKPTEVDFQGSKVLVQFLYNPSPVRLSAAETVQDTGILSLNIQSARGLLSADRNGKSDPFVTVYVNGKKEHKTKTIKKTLDPVWNEKAKLKIPSKTRSAITLNVFDWDRAGENDFLGKVALDIIQMKPSTTYDWEIPLDTQGTIKVQATFEPQYLRPTIELQEKSLSDAPLRALGNVSGAGMNAASSVAGIAGAGVGVASGGLKKGGNLLKSLGGGSKSKQNVISNSRSSGENSRRLPLSSSKRKGRTSADYDASIPDNSYAQVNQNGVAQRSSIDNQPQVDDGGYSIAGVQEIVNKRSRASSFARTLSPNSTYEGTLTIIAAEHIAKNVQFKVSLAQNGKIKSVYKTANHRAQENGIVTVNETCAFKASPEANLVIGAISRHTLGKDRDVGIAQILLNDPQIHVEENMAVKLAEGRIIVKVNYGHTGNEIPPVPEIPKEYAQ</sequence>
<dbReference type="CDD" id="cd04045">
    <property type="entry name" value="C2C_Tricalbin-like"/>
    <property type="match status" value="1"/>
</dbReference>
<dbReference type="CDD" id="cd04044">
    <property type="entry name" value="C2A_Tricalbin-like"/>
    <property type="match status" value="1"/>
</dbReference>
<dbReference type="InterPro" id="IPR035892">
    <property type="entry name" value="C2_domain_sf"/>
</dbReference>
<keyword evidence="6" id="KW-0256">Endoplasmic reticulum</keyword>
<dbReference type="HOGENOM" id="CLU_001661_1_1_1"/>
<dbReference type="PANTHER" id="PTHR46980:SF1">
    <property type="entry name" value="TRICALBIN-3"/>
    <property type="match status" value="1"/>
</dbReference>
<dbReference type="PROSITE" id="PS50004">
    <property type="entry name" value="C2"/>
    <property type="match status" value="3"/>
</dbReference>
<dbReference type="GO" id="GO:0005543">
    <property type="term" value="F:phospholipid binding"/>
    <property type="evidence" value="ECO:0007669"/>
    <property type="project" value="EnsemblFungi"/>
</dbReference>
<keyword evidence="10 13" id="KW-0472">Membrane</keyword>
<dbReference type="InterPro" id="IPR037756">
    <property type="entry name" value="C2D_Tricalbin"/>
</dbReference>
<dbReference type="InterPro" id="IPR017147">
    <property type="entry name" value="Tricalbin"/>
</dbReference>
<dbReference type="PANTHER" id="PTHR46980">
    <property type="entry name" value="TRICALBIN-1-RELATED"/>
    <property type="match status" value="1"/>
</dbReference>
<dbReference type="RefSeq" id="XP_003958947.1">
    <property type="nucleotide sequence ID" value="XM_003958898.1"/>
</dbReference>
<evidence type="ECO:0000256" key="7">
    <source>
        <dbReference type="ARBA" id="ARBA00022989"/>
    </source>
</evidence>
<dbReference type="GO" id="GO:0060304">
    <property type="term" value="P:regulation of phosphatidylinositol dephosphorylation"/>
    <property type="evidence" value="ECO:0007669"/>
    <property type="project" value="EnsemblFungi"/>
</dbReference>
<dbReference type="eggNOG" id="KOG1012">
    <property type="taxonomic scope" value="Eukaryota"/>
</dbReference>
<comment type="subcellular location">
    <subcellularLocation>
        <location evidence="1">Endoplasmic reticulum membrane</location>
    </subcellularLocation>
</comment>
<dbReference type="CDD" id="cd21678">
    <property type="entry name" value="SMP_TCB"/>
    <property type="match status" value="1"/>
</dbReference>
<evidence type="ECO:0000313" key="17">
    <source>
        <dbReference type="Proteomes" id="UP000005220"/>
    </source>
</evidence>
<dbReference type="Pfam" id="PF25669">
    <property type="entry name" value="SMP_MUG190-like"/>
    <property type="match status" value="1"/>
</dbReference>
<feature type="region of interest" description="Disordered" evidence="12">
    <location>
        <begin position="1"/>
        <end position="67"/>
    </location>
</feature>
<organism evidence="16 17">
    <name type="scientific">Kazachstania africana (strain ATCC 22294 / BCRC 22015 / CBS 2517 / CECT 1963 / NBRC 1671 / NRRL Y-8276)</name>
    <name type="common">Yeast</name>
    <name type="synonym">Kluyveromyces africanus</name>
    <dbReference type="NCBI Taxonomy" id="1071382"/>
    <lineage>
        <taxon>Eukaryota</taxon>
        <taxon>Fungi</taxon>
        <taxon>Dikarya</taxon>
        <taxon>Ascomycota</taxon>
        <taxon>Saccharomycotina</taxon>
        <taxon>Saccharomycetes</taxon>
        <taxon>Saccharomycetales</taxon>
        <taxon>Saccharomycetaceae</taxon>
        <taxon>Kazachstania</taxon>
    </lineage>
</organism>
<evidence type="ECO:0000256" key="3">
    <source>
        <dbReference type="ARBA" id="ARBA00022553"/>
    </source>
</evidence>
<dbReference type="InterPro" id="IPR056910">
    <property type="entry name" value="TCB1-3_C2"/>
</dbReference>
<feature type="domain" description="C2" evidence="14">
    <location>
        <begin position="1080"/>
        <end position="1198"/>
    </location>
</feature>
<keyword evidence="9" id="KW-0446">Lipid-binding</keyword>
<feature type="compositionally biased region" description="Low complexity" evidence="12">
    <location>
        <begin position="1287"/>
        <end position="1303"/>
    </location>
</feature>
<feature type="coiled-coil region" evidence="11">
    <location>
        <begin position="905"/>
        <end position="932"/>
    </location>
</feature>
<dbReference type="GO" id="GO:0005933">
    <property type="term" value="C:cellular bud"/>
    <property type="evidence" value="ECO:0007669"/>
    <property type="project" value="EnsemblFungi"/>
</dbReference>
<evidence type="ECO:0000256" key="4">
    <source>
        <dbReference type="ARBA" id="ARBA00022692"/>
    </source>
</evidence>
<evidence type="ECO:0000256" key="2">
    <source>
        <dbReference type="ARBA" id="ARBA00022448"/>
    </source>
</evidence>
<protein>
    <recommendedName>
        <fullName evidence="18">Tricalbin</fullName>
    </recommendedName>
</protein>
<keyword evidence="11" id="KW-0175">Coiled coil</keyword>
<keyword evidence="5" id="KW-0677">Repeat</keyword>
<dbReference type="GO" id="GO:0090158">
    <property type="term" value="P:endoplasmic reticulum membrane organization"/>
    <property type="evidence" value="ECO:0007669"/>
    <property type="project" value="EnsemblFungi"/>
</dbReference>
<dbReference type="InterPro" id="IPR037765">
    <property type="entry name" value="C2B_Tricalbin"/>
</dbReference>
<keyword evidence="17" id="KW-1185">Reference proteome</keyword>
<evidence type="ECO:0000256" key="1">
    <source>
        <dbReference type="ARBA" id="ARBA00004586"/>
    </source>
</evidence>
<keyword evidence="8" id="KW-0445">Lipid transport</keyword>
<keyword evidence="2" id="KW-0813">Transport</keyword>
<dbReference type="PIRSF" id="PIRSF037232">
    <property type="entry name" value="Tricalbin"/>
    <property type="match status" value="1"/>
</dbReference>
<dbReference type="Pfam" id="PF00168">
    <property type="entry name" value="C2"/>
    <property type="match status" value="4"/>
</dbReference>
<keyword evidence="7 13" id="KW-1133">Transmembrane helix</keyword>
<feature type="compositionally biased region" description="Polar residues" evidence="12">
    <location>
        <begin position="1"/>
        <end position="22"/>
    </location>
</feature>
<dbReference type="InParanoid" id="H2AZL2"/>